<name>A0ABR8UHG4_9GAMM</name>
<dbReference type="RefSeq" id="WP_191728994.1">
    <property type="nucleotide sequence ID" value="NZ_JACSQJ010000002.1"/>
</dbReference>
<gene>
    <name evidence="2" type="ORF">H9645_05330</name>
</gene>
<keyword evidence="1" id="KW-0472">Membrane</keyword>
<reference evidence="2 3" key="1">
    <citation type="submission" date="2020-08" db="EMBL/GenBank/DDBJ databases">
        <title>A Genomic Blueprint of the Chicken Gut Microbiome.</title>
        <authorList>
            <person name="Gilroy R."/>
            <person name="Ravi A."/>
            <person name="Getino M."/>
            <person name="Pursley I."/>
            <person name="Horton D.L."/>
            <person name="Alikhan N.-F."/>
            <person name="Baker D."/>
            <person name="Gharbi K."/>
            <person name="Hall N."/>
            <person name="Watson M."/>
            <person name="Adriaenssens E.M."/>
            <person name="Foster-Nyarko E."/>
            <person name="Jarju S."/>
            <person name="Secka A."/>
            <person name="Antonio M."/>
            <person name="Oren A."/>
            <person name="Chaudhuri R."/>
            <person name="La Ragione R.M."/>
            <person name="Hildebrand F."/>
            <person name="Pallen M.J."/>
        </authorList>
    </citation>
    <scope>NUCLEOTIDE SEQUENCE [LARGE SCALE GENOMIC DNA]</scope>
    <source>
        <strain evidence="2 3">Sa2BVA3</strain>
    </source>
</reference>
<dbReference type="EMBL" id="JACSQJ010000002">
    <property type="protein sequence ID" value="MBD7987446.1"/>
    <property type="molecule type" value="Genomic_DNA"/>
</dbReference>
<keyword evidence="3" id="KW-1185">Reference proteome</keyword>
<evidence type="ECO:0000256" key="1">
    <source>
        <dbReference type="SAM" id="Phobius"/>
    </source>
</evidence>
<proteinExistence type="predicted"/>
<feature type="transmembrane region" description="Helical" evidence="1">
    <location>
        <begin position="54"/>
        <end position="70"/>
    </location>
</feature>
<accession>A0ABR8UHG4</accession>
<comment type="caution">
    <text evidence="2">The sequence shown here is derived from an EMBL/GenBank/DDBJ whole genome shotgun (WGS) entry which is preliminary data.</text>
</comment>
<evidence type="ECO:0000313" key="3">
    <source>
        <dbReference type="Proteomes" id="UP000647183"/>
    </source>
</evidence>
<feature type="transmembrane region" description="Helical" evidence="1">
    <location>
        <begin position="77"/>
        <end position="96"/>
    </location>
</feature>
<protein>
    <recommendedName>
        <fullName evidence="4">DUF1705 domain-containing protein</fullName>
    </recommendedName>
</protein>
<sequence>MRVFRKMLRWILLTAGIVWGLLQLNGAIFAAWVAGGPPSPNPGGWLFVAGNRLAWAAASFLAGVGLFVLLRRDRPASRYAVVALVAAVLLIAFPYIREFIASDACLDSGGRWSDLQCVHSDPSAA</sequence>
<keyword evidence="1" id="KW-0812">Transmembrane</keyword>
<dbReference type="Proteomes" id="UP000647183">
    <property type="component" value="Unassembled WGS sequence"/>
</dbReference>
<organism evidence="2 3">
    <name type="scientific">Luteimonas colneyensis</name>
    <dbReference type="NCBI Taxonomy" id="2762230"/>
    <lineage>
        <taxon>Bacteria</taxon>
        <taxon>Pseudomonadati</taxon>
        <taxon>Pseudomonadota</taxon>
        <taxon>Gammaproteobacteria</taxon>
        <taxon>Lysobacterales</taxon>
        <taxon>Lysobacteraceae</taxon>
        <taxon>Luteimonas</taxon>
    </lineage>
</organism>
<evidence type="ECO:0000313" key="2">
    <source>
        <dbReference type="EMBL" id="MBD7987446.1"/>
    </source>
</evidence>
<evidence type="ECO:0008006" key="4">
    <source>
        <dbReference type="Google" id="ProtNLM"/>
    </source>
</evidence>
<keyword evidence="1" id="KW-1133">Transmembrane helix</keyword>